<dbReference type="AlphaFoldDB" id="A0A8E2F9Y5"/>
<keyword evidence="1" id="KW-1133">Transmembrane helix</keyword>
<evidence type="ECO:0000313" key="4">
    <source>
        <dbReference type="Proteomes" id="UP000250140"/>
    </source>
</evidence>
<evidence type="ECO:0000259" key="2">
    <source>
        <dbReference type="Pfam" id="PF26616"/>
    </source>
</evidence>
<gene>
    <name evidence="3" type="ORF">AOQ84DRAFT_385717</name>
</gene>
<name>A0A8E2F9Y5_9PEZI</name>
<dbReference type="EMBL" id="KV748800">
    <property type="protein sequence ID" value="OCL12990.1"/>
    <property type="molecule type" value="Genomic_DNA"/>
</dbReference>
<dbReference type="InterPro" id="IPR058257">
    <property type="entry name" value="CorA-like_dom"/>
</dbReference>
<feature type="transmembrane region" description="Helical" evidence="1">
    <location>
        <begin position="466"/>
        <end position="487"/>
    </location>
</feature>
<feature type="transmembrane region" description="Helical" evidence="1">
    <location>
        <begin position="426"/>
        <end position="446"/>
    </location>
</feature>
<organism evidence="3 4">
    <name type="scientific">Glonium stellatum</name>
    <dbReference type="NCBI Taxonomy" id="574774"/>
    <lineage>
        <taxon>Eukaryota</taxon>
        <taxon>Fungi</taxon>
        <taxon>Dikarya</taxon>
        <taxon>Ascomycota</taxon>
        <taxon>Pezizomycotina</taxon>
        <taxon>Dothideomycetes</taxon>
        <taxon>Pleosporomycetidae</taxon>
        <taxon>Gloniales</taxon>
        <taxon>Gloniaceae</taxon>
        <taxon>Glonium</taxon>
    </lineage>
</organism>
<sequence>MSQPYMDVHNKFLSTRIEVAGSKAYCNTNVMAIEDWEQYPGSLPVSTCDPYTYDVTFLSEALRREAGRLFTTNDRLRLKVIESGHRNYNLQSVSELEEYLRGSKFRGTRVVLVPQEYSWGSLLISEEGFRKLVSYFEVFPPFLDVVHAFGRRTTPASDSIGGFQSHCSTGSTSVEHCYLLKHAEEHGRDEQDDPWSIRQMGVYHRRGENEDDLFIIINPSKSFQRRLKDAQTNSGLQPGPKDIQTLLLSCTTLGWRWHVNYVEGQFNDLKTKAHLAAVSEKERQHNDVSLEIEFSDTQDLQVIQDKLHKLSYILEMNFAAFRGVVSSISVTNSGENKESANLEKSRSEMEVCATETVLQKRRVDMMLHRLQATSGLMQNIVALRGLDALQIGSNMTIKIMSLAQSDNQLMVDLTKKAHKDAKTLKTITILTMIFLPASFVSQFLSMGYIKIQNGNNHVALHFANEMWIFGILTAILLVLVIGLWLFVEQRRRKRARLSHPIEDQAELGLIKKS</sequence>
<evidence type="ECO:0000313" key="3">
    <source>
        <dbReference type="EMBL" id="OCL12990.1"/>
    </source>
</evidence>
<feature type="domain" description="CorA-like transporter" evidence="2">
    <location>
        <begin position="32"/>
        <end position="269"/>
    </location>
</feature>
<protein>
    <recommendedName>
        <fullName evidence="2">CorA-like transporter domain-containing protein</fullName>
    </recommendedName>
</protein>
<dbReference type="Gene3D" id="1.20.58.340">
    <property type="entry name" value="Magnesium transport protein CorA, transmembrane region"/>
    <property type="match status" value="1"/>
</dbReference>
<keyword evidence="1" id="KW-0812">Transmembrane</keyword>
<keyword evidence="1" id="KW-0472">Membrane</keyword>
<dbReference type="Proteomes" id="UP000250140">
    <property type="component" value="Unassembled WGS sequence"/>
</dbReference>
<keyword evidence="4" id="KW-1185">Reference proteome</keyword>
<dbReference type="Pfam" id="PF26616">
    <property type="entry name" value="CorA-like"/>
    <property type="match status" value="1"/>
</dbReference>
<reference evidence="3 4" key="1">
    <citation type="journal article" date="2016" name="Nat. Commun.">
        <title>Ectomycorrhizal ecology is imprinted in the genome of the dominant symbiotic fungus Cenococcum geophilum.</title>
        <authorList>
            <consortium name="DOE Joint Genome Institute"/>
            <person name="Peter M."/>
            <person name="Kohler A."/>
            <person name="Ohm R.A."/>
            <person name="Kuo A."/>
            <person name="Krutzmann J."/>
            <person name="Morin E."/>
            <person name="Arend M."/>
            <person name="Barry K.W."/>
            <person name="Binder M."/>
            <person name="Choi C."/>
            <person name="Clum A."/>
            <person name="Copeland A."/>
            <person name="Grisel N."/>
            <person name="Haridas S."/>
            <person name="Kipfer T."/>
            <person name="LaButti K."/>
            <person name="Lindquist E."/>
            <person name="Lipzen A."/>
            <person name="Maire R."/>
            <person name="Meier B."/>
            <person name="Mihaltcheva S."/>
            <person name="Molinier V."/>
            <person name="Murat C."/>
            <person name="Poggeler S."/>
            <person name="Quandt C.A."/>
            <person name="Sperisen C."/>
            <person name="Tritt A."/>
            <person name="Tisserant E."/>
            <person name="Crous P.W."/>
            <person name="Henrissat B."/>
            <person name="Nehls U."/>
            <person name="Egli S."/>
            <person name="Spatafora J.W."/>
            <person name="Grigoriev I.V."/>
            <person name="Martin F.M."/>
        </authorList>
    </citation>
    <scope>NUCLEOTIDE SEQUENCE [LARGE SCALE GENOMIC DNA]</scope>
    <source>
        <strain evidence="3 4">CBS 207.34</strain>
    </source>
</reference>
<dbReference type="OrthoDB" id="5396681at2759"/>
<accession>A0A8E2F9Y5</accession>
<proteinExistence type="predicted"/>
<evidence type="ECO:0000256" key="1">
    <source>
        <dbReference type="SAM" id="Phobius"/>
    </source>
</evidence>